<evidence type="ECO:0000259" key="9">
    <source>
        <dbReference type="Pfam" id="PF13807"/>
    </source>
</evidence>
<reference evidence="10 11" key="1">
    <citation type="submission" date="2018-05" db="EMBL/GenBank/DDBJ databases">
        <title>A metagenomic window into the 2 km-deep terrestrial subsurface aquifer revealed taxonomically and functionally diverse microbial community comprising novel uncultured bacterial lineages.</title>
        <authorList>
            <person name="Kadnikov V.V."/>
            <person name="Mardanov A.V."/>
            <person name="Beletsky A.V."/>
            <person name="Banks D."/>
            <person name="Pimenov N.V."/>
            <person name="Frank Y.A."/>
            <person name="Karnachuk O.V."/>
            <person name="Ravin N.V."/>
        </authorList>
    </citation>
    <scope>NUCLEOTIDE SEQUENCE [LARGE SCALE GENOMIC DNA]</scope>
    <source>
        <strain evidence="10">BY5</strain>
    </source>
</reference>
<gene>
    <name evidence="10" type="ORF">OZSIB_2888</name>
</gene>
<evidence type="ECO:0000313" key="10">
    <source>
        <dbReference type="EMBL" id="RCK80575.1"/>
    </source>
</evidence>
<feature type="transmembrane region" description="Helical" evidence="7">
    <location>
        <begin position="57"/>
        <end position="80"/>
    </location>
</feature>
<evidence type="ECO:0000259" key="8">
    <source>
        <dbReference type="Pfam" id="PF02706"/>
    </source>
</evidence>
<keyword evidence="6" id="KW-0175">Coiled coil</keyword>
<proteinExistence type="predicted"/>
<dbReference type="InterPro" id="IPR003856">
    <property type="entry name" value="LPS_length_determ_N"/>
</dbReference>
<accession>A0A367ZR06</accession>
<evidence type="ECO:0000256" key="4">
    <source>
        <dbReference type="ARBA" id="ARBA00022989"/>
    </source>
</evidence>
<evidence type="ECO:0000256" key="5">
    <source>
        <dbReference type="ARBA" id="ARBA00023136"/>
    </source>
</evidence>
<comment type="subcellular location">
    <subcellularLocation>
        <location evidence="1">Cell membrane</location>
        <topology evidence="1">Multi-pass membrane protein</topology>
    </subcellularLocation>
</comment>
<dbReference type="Proteomes" id="UP000252355">
    <property type="component" value="Unassembled WGS sequence"/>
</dbReference>
<dbReference type="GO" id="GO:0005886">
    <property type="term" value="C:plasma membrane"/>
    <property type="evidence" value="ECO:0007669"/>
    <property type="project" value="UniProtKB-SubCell"/>
</dbReference>
<keyword evidence="10" id="KW-0808">Transferase</keyword>
<dbReference type="EMBL" id="QOQW01000005">
    <property type="protein sequence ID" value="RCK80575.1"/>
    <property type="molecule type" value="Genomic_DNA"/>
</dbReference>
<dbReference type="PANTHER" id="PTHR32309:SF13">
    <property type="entry name" value="FERRIC ENTEROBACTIN TRANSPORT PROTEIN FEPE"/>
    <property type="match status" value="1"/>
</dbReference>
<dbReference type="InterPro" id="IPR050445">
    <property type="entry name" value="Bact_polysacc_biosynth/exp"/>
</dbReference>
<organism evidence="10 11">
    <name type="scientific">Candidatus Ozemobacter sibiricus</name>
    <dbReference type="NCBI Taxonomy" id="2268124"/>
    <lineage>
        <taxon>Bacteria</taxon>
        <taxon>Candidatus Ozemobacteria</taxon>
        <taxon>Candidatus Ozemobacterales</taxon>
        <taxon>Candidatus Ozemobacteraceae</taxon>
        <taxon>Candidatus Ozemobacter</taxon>
    </lineage>
</organism>
<comment type="caution">
    <text evidence="10">The sequence shown here is derived from an EMBL/GenBank/DDBJ whole genome shotgun (WGS) entry which is preliminary data.</text>
</comment>
<protein>
    <submittedName>
        <fullName evidence="10">Tyrosine-protein kinase Wzc</fullName>
    </submittedName>
</protein>
<feature type="transmembrane region" description="Helical" evidence="7">
    <location>
        <begin position="381"/>
        <end position="404"/>
    </location>
</feature>
<keyword evidence="10" id="KW-0418">Kinase</keyword>
<dbReference type="Pfam" id="PF02706">
    <property type="entry name" value="Wzz"/>
    <property type="match status" value="1"/>
</dbReference>
<evidence type="ECO:0000256" key="2">
    <source>
        <dbReference type="ARBA" id="ARBA00022475"/>
    </source>
</evidence>
<dbReference type="InterPro" id="IPR032807">
    <property type="entry name" value="GNVR"/>
</dbReference>
<keyword evidence="3 7" id="KW-0812">Transmembrane</keyword>
<evidence type="ECO:0000256" key="7">
    <source>
        <dbReference type="SAM" id="Phobius"/>
    </source>
</evidence>
<evidence type="ECO:0000256" key="1">
    <source>
        <dbReference type="ARBA" id="ARBA00004651"/>
    </source>
</evidence>
<evidence type="ECO:0000313" key="11">
    <source>
        <dbReference type="Proteomes" id="UP000252355"/>
    </source>
</evidence>
<evidence type="ECO:0000256" key="6">
    <source>
        <dbReference type="SAM" id="Coils"/>
    </source>
</evidence>
<dbReference type="AlphaFoldDB" id="A0A367ZR06"/>
<feature type="domain" description="Polysaccharide chain length determinant N-terminal" evidence="8">
    <location>
        <begin position="40"/>
        <end position="138"/>
    </location>
</feature>
<evidence type="ECO:0000256" key="3">
    <source>
        <dbReference type="ARBA" id="ARBA00022692"/>
    </source>
</evidence>
<keyword evidence="2" id="KW-1003">Cell membrane</keyword>
<feature type="domain" description="Tyrosine-protein kinase G-rich" evidence="9">
    <location>
        <begin position="326"/>
        <end position="400"/>
    </location>
</feature>
<keyword evidence="4 7" id="KW-1133">Transmembrane helix</keyword>
<dbReference type="GO" id="GO:0004713">
    <property type="term" value="F:protein tyrosine kinase activity"/>
    <property type="evidence" value="ECO:0007669"/>
    <property type="project" value="TreeGrafter"/>
</dbReference>
<keyword evidence="5 7" id="KW-0472">Membrane</keyword>
<name>A0A367ZR06_9BACT</name>
<sequence>MTPHHKTGAGADPDIDPEALKKEIKQELLKREILMGIEDDEIDLFELGKVLWRRWRLVIAMPVAVALLAVVITLLMPNYYKAQTTIFVHSKGGGAMSSLLSSLPLGGMLGGLSLGGGGSAEYLMALLKSRAITDRIIQRFDLATSTLILGDPLPSDLCYDDVLKVVEEMVSITKDKDGLITVAVETKSATFSAEIAEAYLGFLKDLTKGPAREKRVFVETQLEKVKRELQEAEQAFKAFQDRHQLVALDEQAKALIENLVKLEAAKVESQIALKMQESLLKASGNVPELVKLEAQKVSEQARQAGLEKAIASVTRQLETVPQLTLEFTRLMRDLKVKEKVFGVLTEQLEMAKIAEAEEGSTFEIIDRARPPERKSKPKRSLIVILSGITAGMLGVFLAFFLEFLEKRRREEAARAASATDQDEPKAA</sequence>
<dbReference type="PANTHER" id="PTHR32309">
    <property type="entry name" value="TYROSINE-PROTEIN KINASE"/>
    <property type="match status" value="1"/>
</dbReference>
<dbReference type="Pfam" id="PF13807">
    <property type="entry name" value="GNVR"/>
    <property type="match status" value="1"/>
</dbReference>
<feature type="coiled-coil region" evidence="6">
    <location>
        <begin position="215"/>
        <end position="265"/>
    </location>
</feature>